<dbReference type="NCBIfam" id="TIGR02001">
    <property type="entry name" value="gcw_chp"/>
    <property type="match status" value="1"/>
</dbReference>
<evidence type="ECO:0000313" key="2">
    <source>
        <dbReference type="EMBL" id="KFN49675.1"/>
    </source>
</evidence>
<feature type="signal peptide" evidence="1">
    <location>
        <begin position="1"/>
        <end position="26"/>
    </location>
</feature>
<dbReference type="AlphaFoldDB" id="A0A091BZ74"/>
<dbReference type="OrthoDB" id="9793561at2"/>
<evidence type="ECO:0000313" key="3">
    <source>
        <dbReference type="Proteomes" id="UP000029391"/>
    </source>
</evidence>
<comment type="caution">
    <text evidence="2">The sequence shown here is derived from an EMBL/GenBank/DDBJ whole genome shotgun (WGS) entry which is preliminary data.</text>
</comment>
<protein>
    <submittedName>
        <fullName evidence="2">Uncharacterized protein</fullName>
    </submittedName>
</protein>
<proteinExistence type="predicted"/>
<dbReference type="STRING" id="1121013.GCA_000426365_00048"/>
<keyword evidence="1" id="KW-0732">Signal</keyword>
<evidence type="ECO:0000256" key="1">
    <source>
        <dbReference type="SAM" id="SignalP"/>
    </source>
</evidence>
<dbReference type="InterPro" id="IPR010239">
    <property type="entry name" value="CHP02001"/>
</dbReference>
<feature type="chain" id="PRO_5001870365" evidence="1">
    <location>
        <begin position="27"/>
        <end position="240"/>
    </location>
</feature>
<keyword evidence="3" id="KW-1185">Reference proteome</keyword>
<reference evidence="2 3" key="1">
    <citation type="submission" date="2013-09" db="EMBL/GenBank/DDBJ databases">
        <title>Genome sequencing of Arenimonas composti.</title>
        <authorList>
            <person name="Chen F."/>
            <person name="Wang G."/>
        </authorList>
    </citation>
    <scope>NUCLEOTIDE SEQUENCE [LARGE SCALE GENOMIC DNA]</scope>
    <source>
        <strain evidence="2 3">TR7-09</strain>
    </source>
</reference>
<dbReference type="EMBL" id="AWXU01000031">
    <property type="protein sequence ID" value="KFN49675.1"/>
    <property type="molecule type" value="Genomic_DNA"/>
</dbReference>
<accession>A0A091BZ74</accession>
<sequence length="240" mass="26223">MTRRYRKTPFALAAALLLALPVAAQAQEEEEEGPFSWNAAITSDYVFRGASQSDENPAIQLGFDYELGSGFYVGVWGSTVDFGPGSPSVEIDTYIGWNHDISDAWNFDLMLNRYNYFGEDRAYGDSDYLELIGALTYAEMLTFTLGYSNDVWATGENGWYYGINTSVGIGNGFNLDLGGGWSAFDDATGVEDYADWMIGINRDFGSVNIALGYYDTGKAGDYNFGDTGDGRVVLTFSIGG</sequence>
<dbReference type="RefSeq" id="WP_026815638.1">
    <property type="nucleotide sequence ID" value="NZ_AUFF01000001.1"/>
</dbReference>
<name>A0A091BZ74_9GAMM</name>
<dbReference type="Proteomes" id="UP000029391">
    <property type="component" value="Unassembled WGS sequence"/>
</dbReference>
<gene>
    <name evidence="2" type="ORF">P873_09920</name>
</gene>
<dbReference type="Pfam" id="PF09694">
    <property type="entry name" value="Gcw_chp"/>
    <property type="match status" value="1"/>
</dbReference>
<organism evidence="2 3">
    <name type="scientific">Arenimonas composti TR7-09 = DSM 18010</name>
    <dbReference type="NCBI Taxonomy" id="1121013"/>
    <lineage>
        <taxon>Bacteria</taxon>
        <taxon>Pseudomonadati</taxon>
        <taxon>Pseudomonadota</taxon>
        <taxon>Gammaproteobacteria</taxon>
        <taxon>Lysobacterales</taxon>
        <taxon>Lysobacteraceae</taxon>
        <taxon>Arenimonas</taxon>
    </lineage>
</organism>
<dbReference type="eggNOG" id="ENOG502Z9NJ">
    <property type="taxonomic scope" value="Bacteria"/>
</dbReference>